<dbReference type="Gene3D" id="1.20.1220.20">
    <property type="entry name" value="Uncharcterised protein PF01724"/>
    <property type="match status" value="1"/>
</dbReference>
<gene>
    <name evidence="1" type="ORF">MAGMO_3281</name>
</gene>
<sequence>MTCLLKWEHQPENRTLTWRLAISNLRNQVEDLIEDSEEDLYERMNMDDLYSQVKPAVMSSGIPSDCPYTLEDLVDPYFWPDE</sequence>
<name>A0A1S7LMM1_MAGMO</name>
<proteinExistence type="predicted"/>
<dbReference type="Pfam" id="PF01724">
    <property type="entry name" value="DUF29"/>
    <property type="match status" value="1"/>
</dbReference>
<dbReference type="EMBL" id="LO017727">
    <property type="protein sequence ID" value="CRH07419.1"/>
    <property type="molecule type" value="Genomic_DNA"/>
</dbReference>
<reference evidence="1" key="1">
    <citation type="submission" date="2015-04" db="EMBL/GenBank/DDBJ databases">
        <authorList>
            <person name="Syromyatnikov M.Y."/>
            <person name="Popov V.N."/>
        </authorList>
    </citation>
    <scope>NUCLEOTIDE SEQUENCE</scope>
    <source>
        <strain evidence="1">MO-1</strain>
    </source>
</reference>
<evidence type="ECO:0000313" key="1">
    <source>
        <dbReference type="EMBL" id="CRH07419.1"/>
    </source>
</evidence>
<dbReference type="AlphaFoldDB" id="A0A1S7LMM1"/>
<organism evidence="1">
    <name type="scientific">Magnetococcus massalia (strain MO-1)</name>
    <dbReference type="NCBI Taxonomy" id="451514"/>
    <lineage>
        <taxon>Bacteria</taxon>
        <taxon>Pseudomonadati</taxon>
        <taxon>Pseudomonadota</taxon>
        <taxon>Magnetococcia</taxon>
        <taxon>Magnetococcales</taxon>
        <taxon>Magnetococcaceae</taxon>
        <taxon>Magnetococcus</taxon>
    </lineage>
</organism>
<protein>
    <submittedName>
        <fullName evidence="1">Uncharacterized protein</fullName>
    </submittedName>
</protein>
<accession>A0A1S7LMM1</accession>